<dbReference type="Gene3D" id="2.30.29.30">
    <property type="entry name" value="Pleckstrin-homology domain (PH domain)/Phosphotyrosine-binding domain (PTB)"/>
    <property type="match status" value="1"/>
</dbReference>
<name>A0A5C3QYF8_9AGAR</name>
<dbReference type="Proteomes" id="UP000305067">
    <property type="component" value="Unassembled WGS sequence"/>
</dbReference>
<dbReference type="EMBL" id="ML178816">
    <property type="protein sequence ID" value="TFL05820.1"/>
    <property type="molecule type" value="Genomic_DNA"/>
</dbReference>
<feature type="compositionally biased region" description="Polar residues" evidence="3">
    <location>
        <begin position="1011"/>
        <end position="1036"/>
    </location>
</feature>
<evidence type="ECO:0000259" key="5">
    <source>
        <dbReference type="Pfam" id="PF22972"/>
    </source>
</evidence>
<evidence type="ECO:0000256" key="3">
    <source>
        <dbReference type="SAM" id="MobiDB-lite"/>
    </source>
</evidence>
<feature type="domain" description="PP4R3 EVH1-like" evidence="5">
    <location>
        <begin position="110"/>
        <end position="207"/>
    </location>
</feature>
<keyword evidence="7" id="KW-1185">Reference proteome</keyword>
<dbReference type="GO" id="GO:0072542">
    <property type="term" value="F:protein phosphatase activator activity"/>
    <property type="evidence" value="ECO:0007669"/>
    <property type="project" value="TreeGrafter"/>
</dbReference>
<feature type="compositionally biased region" description="Polar residues" evidence="3">
    <location>
        <begin position="7"/>
        <end position="50"/>
    </location>
</feature>
<dbReference type="Pfam" id="PF22972">
    <property type="entry name" value="EVH1_PP4R3"/>
    <property type="match status" value="1"/>
</dbReference>
<dbReference type="STRING" id="1884261.A0A5C3QYF8"/>
<evidence type="ECO:0000313" key="7">
    <source>
        <dbReference type="Proteomes" id="UP000305067"/>
    </source>
</evidence>
<sequence length="1101" mass="121659">MTGDVETITNAFATQTPPSSDTENPQEAMNQASSSNPQTPNSPKSKQTIAAPQDDSIDADIDAEQDSDLPVIDLTPAANDADDQEAHSESLAVSSDTVVQDDDPWNHDLKRVKVYELIGSTWSDQGTAFCCGSFQEDTGDALLIARSEGDHDSIILSTTIRPNDVYQRQQETLIVWTEPDGTDYALSFQEAEGCLEVWNFILEVQRYLNGPDRAPSSSPIHTADPSITTANIIRLGHLPQPGLGNIGEIDKAIKALARTQAIKERLCEYIQREDYIKGLIDVMGQAEDLESIENLHALCLLMQTILMLNDHSMYEHILDDDLFYGVVGMLEYDPEFPAHKANYRDFLKNTLRFHNPIPIPDESIRRKIHHAYRLLFLKDVVLVRVLDDSTFNVLNSCIIFNQIDIITYVQQDPGFLSSIVKLYVDDDMLSGGGARALNGEAAPETAVSTTPNAKPPSRPAHQTEVILLIQQLCAMAKTVQLPARLALFRSLVDRGILFAVQWALTLPESNQAMRPAINAAGEIFTALLEHDLLGVRGHVVKQIAAIEKEVKAGKTKSETLLMALCRTMAGSSDLAVQCLIGDSLKAWLDTPLPDSDPRNLNGMKRDDAGTERFLDAFYDSCASILFDPFQSIPEWKSLNEPMIQLTRDRTNLFLYLCELLHTFEQHHSFRSHAFILKSDIALRVATLLKAKDKHLRHAAFRFYRSCLRPLAVKLRQHLMRRDIFRPILELTLQECKRDSLLSSSCQDFFETMRRDNMKEAINHCMTCHGALVRKLADTPLAGQRFQLFIRRWEMNNEPPPEAASPVANPNDLRKWPGHPRNPETEEESYFNADDDEDDDQLAASSPSNRPPHSLMRSLQQAQFGLKRRRRTTSAPAKGYRPAHLSPLKTPSLSTLVDYGEEEEEIDFIGPLPGLRDWTTTDEDGSPLSPEMLKSPPLSKATVDDDEDNALESLVQKTSPIASTSTNPPSPVPVSPVSLPLTSRTSEKRRREEDAESAGGLRSHARKRSRGNGFSIQTTPGQTVSRNGAASTTNGTINPGDDPPKKTIKVKLGAGATAVAQGLGTGDCSVSKEDQSPVPDTSKNGSQPPVVPPAAVPDGDSG</sequence>
<evidence type="ECO:0000259" key="4">
    <source>
        <dbReference type="Pfam" id="PF04802"/>
    </source>
</evidence>
<keyword evidence="2" id="KW-0539">Nucleus</keyword>
<dbReference type="SUPFAM" id="SSF50729">
    <property type="entry name" value="PH domain-like"/>
    <property type="match status" value="1"/>
</dbReference>
<organism evidence="6 7">
    <name type="scientific">Pterulicium gracile</name>
    <dbReference type="NCBI Taxonomy" id="1884261"/>
    <lineage>
        <taxon>Eukaryota</taxon>
        <taxon>Fungi</taxon>
        <taxon>Dikarya</taxon>
        <taxon>Basidiomycota</taxon>
        <taxon>Agaricomycotina</taxon>
        <taxon>Agaricomycetes</taxon>
        <taxon>Agaricomycetidae</taxon>
        <taxon>Agaricales</taxon>
        <taxon>Pleurotineae</taxon>
        <taxon>Pterulaceae</taxon>
        <taxon>Pterulicium</taxon>
    </lineage>
</organism>
<feature type="compositionally biased region" description="Polar residues" evidence="3">
    <location>
        <begin position="1077"/>
        <end position="1086"/>
    </location>
</feature>
<dbReference type="Pfam" id="PF04802">
    <property type="entry name" value="PP4R3"/>
    <property type="match status" value="1"/>
</dbReference>
<feature type="region of interest" description="Disordered" evidence="3">
    <location>
        <begin position="906"/>
        <end position="1047"/>
    </location>
</feature>
<proteinExistence type="predicted"/>
<dbReference type="OrthoDB" id="27483at2759"/>
<feature type="compositionally biased region" description="Low complexity" evidence="3">
    <location>
        <begin position="974"/>
        <end position="983"/>
    </location>
</feature>
<dbReference type="GO" id="GO:0006974">
    <property type="term" value="P:DNA damage response"/>
    <property type="evidence" value="ECO:0007669"/>
    <property type="project" value="TreeGrafter"/>
</dbReference>
<dbReference type="PANTHER" id="PTHR23318:SF0">
    <property type="entry name" value="SERINE_THREONINE-PROTEIN PHOSPHATASE 4 REGULATORY SUBUNIT 3"/>
    <property type="match status" value="1"/>
</dbReference>
<dbReference type="InterPro" id="IPR006887">
    <property type="entry name" value="P4R3-like_central_dom"/>
</dbReference>
<dbReference type="PANTHER" id="PTHR23318">
    <property type="entry name" value="ATP SYNTHASE GAMMA-RELATED"/>
    <property type="match status" value="1"/>
</dbReference>
<reference evidence="6 7" key="1">
    <citation type="journal article" date="2019" name="Nat. Ecol. Evol.">
        <title>Megaphylogeny resolves global patterns of mushroom evolution.</title>
        <authorList>
            <person name="Varga T."/>
            <person name="Krizsan K."/>
            <person name="Foldi C."/>
            <person name="Dima B."/>
            <person name="Sanchez-Garcia M."/>
            <person name="Sanchez-Ramirez S."/>
            <person name="Szollosi G.J."/>
            <person name="Szarkandi J.G."/>
            <person name="Papp V."/>
            <person name="Albert L."/>
            <person name="Andreopoulos W."/>
            <person name="Angelini C."/>
            <person name="Antonin V."/>
            <person name="Barry K.W."/>
            <person name="Bougher N.L."/>
            <person name="Buchanan P."/>
            <person name="Buyck B."/>
            <person name="Bense V."/>
            <person name="Catcheside P."/>
            <person name="Chovatia M."/>
            <person name="Cooper J."/>
            <person name="Damon W."/>
            <person name="Desjardin D."/>
            <person name="Finy P."/>
            <person name="Geml J."/>
            <person name="Haridas S."/>
            <person name="Hughes K."/>
            <person name="Justo A."/>
            <person name="Karasinski D."/>
            <person name="Kautmanova I."/>
            <person name="Kiss B."/>
            <person name="Kocsube S."/>
            <person name="Kotiranta H."/>
            <person name="LaButti K.M."/>
            <person name="Lechner B.E."/>
            <person name="Liimatainen K."/>
            <person name="Lipzen A."/>
            <person name="Lukacs Z."/>
            <person name="Mihaltcheva S."/>
            <person name="Morgado L.N."/>
            <person name="Niskanen T."/>
            <person name="Noordeloos M.E."/>
            <person name="Ohm R.A."/>
            <person name="Ortiz-Santana B."/>
            <person name="Ovrebo C."/>
            <person name="Racz N."/>
            <person name="Riley R."/>
            <person name="Savchenko A."/>
            <person name="Shiryaev A."/>
            <person name="Soop K."/>
            <person name="Spirin V."/>
            <person name="Szebenyi C."/>
            <person name="Tomsovsky M."/>
            <person name="Tulloss R.E."/>
            <person name="Uehling J."/>
            <person name="Grigoriev I.V."/>
            <person name="Vagvolgyi C."/>
            <person name="Papp T."/>
            <person name="Martin F.M."/>
            <person name="Miettinen O."/>
            <person name="Hibbett D.S."/>
            <person name="Nagy L.G."/>
        </authorList>
    </citation>
    <scope>NUCLEOTIDE SEQUENCE [LARGE SCALE GENOMIC DNA]</scope>
    <source>
        <strain evidence="6 7">CBS 309.79</strain>
    </source>
</reference>
<evidence type="ECO:0000256" key="2">
    <source>
        <dbReference type="ARBA" id="ARBA00023242"/>
    </source>
</evidence>
<dbReference type="GO" id="GO:0005654">
    <property type="term" value="C:nucleoplasm"/>
    <property type="evidence" value="ECO:0007669"/>
    <property type="project" value="TreeGrafter"/>
</dbReference>
<accession>A0A5C3QYF8</accession>
<feature type="compositionally biased region" description="Acidic residues" evidence="3">
    <location>
        <begin position="824"/>
        <end position="840"/>
    </location>
</feature>
<feature type="domain" description="Serine/threonine-protein phosphatase 4 regulatory subunit 3-like central" evidence="4">
    <location>
        <begin position="248"/>
        <end position="793"/>
    </location>
</feature>
<evidence type="ECO:0000313" key="6">
    <source>
        <dbReference type="EMBL" id="TFL05820.1"/>
    </source>
</evidence>
<evidence type="ECO:0000256" key="1">
    <source>
        <dbReference type="ARBA" id="ARBA00004123"/>
    </source>
</evidence>
<dbReference type="InterPro" id="IPR011993">
    <property type="entry name" value="PH-like_dom_sf"/>
</dbReference>
<dbReference type="GO" id="GO:0030289">
    <property type="term" value="C:protein phosphatase 4 complex"/>
    <property type="evidence" value="ECO:0007669"/>
    <property type="project" value="TreeGrafter"/>
</dbReference>
<feature type="region of interest" description="Disordered" evidence="3">
    <location>
        <begin position="78"/>
        <end position="103"/>
    </location>
</feature>
<dbReference type="AlphaFoldDB" id="A0A5C3QYF8"/>
<comment type="subcellular location">
    <subcellularLocation>
        <location evidence="1">Nucleus</location>
    </subcellularLocation>
</comment>
<feature type="region of interest" description="Disordered" evidence="3">
    <location>
        <begin position="1061"/>
        <end position="1101"/>
    </location>
</feature>
<feature type="region of interest" description="Disordered" evidence="3">
    <location>
        <begin position="796"/>
        <end position="889"/>
    </location>
</feature>
<protein>
    <submittedName>
        <fullName evidence="6">Component of IIS longevity pathway SMK-1-domain-containing protein</fullName>
    </submittedName>
</protein>
<dbReference type="InterPro" id="IPR051137">
    <property type="entry name" value="PP4R3-like"/>
</dbReference>
<feature type="region of interest" description="Disordered" evidence="3">
    <location>
        <begin position="1"/>
        <end position="60"/>
    </location>
</feature>
<gene>
    <name evidence="6" type="ORF">BDV98DRAFT_560685</name>
</gene>
<dbReference type="InterPro" id="IPR055236">
    <property type="entry name" value="EVH1_PP4R3"/>
</dbReference>